<name>A0ABX8UH53_9ACTN</name>
<dbReference type="Proteomes" id="UP000824681">
    <property type="component" value="Chromosome"/>
</dbReference>
<proteinExistence type="predicted"/>
<dbReference type="EMBL" id="CP068985">
    <property type="protein sequence ID" value="QYC45804.1"/>
    <property type="molecule type" value="Genomic_DNA"/>
</dbReference>
<evidence type="ECO:0000256" key="1">
    <source>
        <dbReference type="SAM" id="MobiDB-lite"/>
    </source>
</evidence>
<evidence type="ECO:0000313" key="3">
    <source>
        <dbReference type="Proteomes" id="UP000824681"/>
    </source>
</evidence>
<feature type="compositionally biased region" description="Low complexity" evidence="1">
    <location>
        <begin position="43"/>
        <end position="52"/>
    </location>
</feature>
<keyword evidence="3" id="KW-1185">Reference proteome</keyword>
<protein>
    <submittedName>
        <fullName evidence="2">Uncharacterized protein</fullName>
    </submittedName>
</protein>
<feature type="region of interest" description="Disordered" evidence="1">
    <location>
        <begin position="1"/>
        <end position="20"/>
    </location>
</feature>
<feature type="compositionally biased region" description="Basic residues" evidence="1">
    <location>
        <begin position="53"/>
        <end position="63"/>
    </location>
</feature>
<evidence type="ECO:0000313" key="2">
    <source>
        <dbReference type="EMBL" id="QYC45804.1"/>
    </source>
</evidence>
<feature type="region of interest" description="Disordered" evidence="1">
    <location>
        <begin position="29"/>
        <end position="152"/>
    </location>
</feature>
<sequence length="352" mass="37904">MAQPRQGQPAAVGELSSGRCSRRCPQAWRTASSPAHPIGGCGTVARASTARSPRSRRTWRRCVRPSPRSAGSWPTTAPAGSTCAFDLDPIREPYTGDRPISRRSRAGGNKPNSITAGRPPPGKHGMTGKDAAGPRHGAATRPTGERHAACHSDGRNPGVVWSILTRPLRACSVSCGTRTAGSTPSWSASLSSRSAVQPTPLRYRMVHIRGSSDPSQPALHGSSGLEQAAQAGRTSGRQRHHPGARHQASEAVVHEPLIDTETFKKAQALLSASGRPANRRKPRSMPRSYVLRHLLHTRWMLLKEYGKQWEKATLGQVMAELMNPSRAIHLAAAYQIRELAGTRGPDNKDGRT</sequence>
<gene>
    <name evidence="2" type="ORF">Nocox_41315</name>
</gene>
<accession>A0ABX8UH53</accession>
<feature type="region of interest" description="Disordered" evidence="1">
    <location>
        <begin position="210"/>
        <end position="252"/>
    </location>
</feature>
<reference evidence="2 3" key="1">
    <citation type="journal article" date="2021" name="ACS Chem. Biol.">
        <title>Genomic-Led Discovery of a Novel Glycopeptide Antibiotic by Nonomuraea coxensis DSM 45129.</title>
        <authorList>
            <person name="Yushchuk O."/>
            <person name="Vior N.M."/>
            <person name="Andreo-Vidal A."/>
            <person name="Berini F."/>
            <person name="Ruckert C."/>
            <person name="Busche T."/>
            <person name="Binda E."/>
            <person name="Kalinowski J."/>
            <person name="Truman A.W."/>
            <person name="Marinelli F."/>
        </authorList>
    </citation>
    <scope>NUCLEOTIDE SEQUENCE [LARGE SCALE GENOMIC DNA]</scope>
    <source>
        <strain evidence="2 3">DSM 45129</strain>
    </source>
</reference>
<feature type="compositionally biased region" description="Basic and acidic residues" evidence="1">
    <location>
        <begin position="143"/>
        <end position="152"/>
    </location>
</feature>
<organism evidence="2 3">
    <name type="scientific">Nonomuraea coxensis DSM 45129</name>
    <dbReference type="NCBI Taxonomy" id="1122611"/>
    <lineage>
        <taxon>Bacteria</taxon>
        <taxon>Bacillati</taxon>
        <taxon>Actinomycetota</taxon>
        <taxon>Actinomycetes</taxon>
        <taxon>Streptosporangiales</taxon>
        <taxon>Streptosporangiaceae</taxon>
        <taxon>Nonomuraea</taxon>
    </lineage>
</organism>